<organism evidence="9 10">
    <name type="scientific">Jannaschia rubra</name>
    <dbReference type="NCBI Taxonomy" id="282197"/>
    <lineage>
        <taxon>Bacteria</taxon>
        <taxon>Pseudomonadati</taxon>
        <taxon>Pseudomonadota</taxon>
        <taxon>Alphaproteobacteria</taxon>
        <taxon>Rhodobacterales</taxon>
        <taxon>Roseobacteraceae</taxon>
        <taxon>Jannaschia</taxon>
    </lineage>
</organism>
<dbReference type="CDD" id="cd08760">
    <property type="entry name" value="Cyt_b561_FRRS1_like"/>
    <property type="match status" value="1"/>
</dbReference>
<keyword evidence="3 7" id="KW-0812">Transmembrane</keyword>
<protein>
    <recommendedName>
        <fullName evidence="8">Cytochrome b561 domain-containing protein</fullName>
    </recommendedName>
</protein>
<gene>
    <name evidence="9" type="ORF">JAN5088_01994</name>
</gene>
<feature type="transmembrane region" description="Helical" evidence="7">
    <location>
        <begin position="103"/>
        <end position="127"/>
    </location>
</feature>
<comment type="subcellular location">
    <subcellularLocation>
        <location evidence="1">Membrane</location>
    </subcellularLocation>
</comment>
<reference evidence="9 10" key="1">
    <citation type="submission" date="2015-07" db="EMBL/GenBank/DDBJ databases">
        <authorList>
            <person name="Noorani M."/>
        </authorList>
    </citation>
    <scope>NUCLEOTIDE SEQUENCE [LARGE SCALE GENOMIC DNA]</scope>
    <source>
        <strain evidence="9 10">CECT 5088</strain>
    </source>
</reference>
<dbReference type="PROSITE" id="PS50939">
    <property type="entry name" value="CYTOCHROME_B561"/>
    <property type="match status" value="1"/>
</dbReference>
<keyword evidence="4" id="KW-0249">Electron transport</keyword>
<dbReference type="RefSeq" id="WP_055682649.1">
    <property type="nucleotide sequence ID" value="NZ_CXPG01000020.1"/>
</dbReference>
<evidence type="ECO:0000313" key="9">
    <source>
        <dbReference type="EMBL" id="CTQ33213.1"/>
    </source>
</evidence>
<feature type="transmembrane region" description="Helical" evidence="7">
    <location>
        <begin position="185"/>
        <end position="205"/>
    </location>
</feature>
<dbReference type="InterPro" id="IPR045879">
    <property type="entry name" value="B561A"/>
</dbReference>
<keyword evidence="5 7" id="KW-1133">Transmembrane helix</keyword>
<feature type="transmembrane region" description="Helical" evidence="7">
    <location>
        <begin position="161"/>
        <end position="179"/>
    </location>
</feature>
<dbReference type="Proteomes" id="UP000048908">
    <property type="component" value="Unassembled WGS sequence"/>
</dbReference>
<dbReference type="EMBL" id="CXPG01000020">
    <property type="protein sequence ID" value="CTQ33213.1"/>
    <property type="molecule type" value="Genomic_DNA"/>
</dbReference>
<evidence type="ECO:0000256" key="7">
    <source>
        <dbReference type="SAM" id="Phobius"/>
    </source>
</evidence>
<accession>A0A0M6XSJ2</accession>
<evidence type="ECO:0000313" key="10">
    <source>
        <dbReference type="Proteomes" id="UP000048908"/>
    </source>
</evidence>
<name>A0A0M6XSJ2_9RHOB</name>
<evidence type="ECO:0000256" key="5">
    <source>
        <dbReference type="ARBA" id="ARBA00022989"/>
    </source>
</evidence>
<dbReference type="STRING" id="282197.SAMN04488517_10242"/>
<dbReference type="InterPro" id="IPR006593">
    <property type="entry name" value="Cyt_b561/ferric_Rdtase_TM"/>
</dbReference>
<evidence type="ECO:0000256" key="1">
    <source>
        <dbReference type="ARBA" id="ARBA00004370"/>
    </source>
</evidence>
<keyword evidence="10" id="KW-1185">Reference proteome</keyword>
<dbReference type="AlphaFoldDB" id="A0A0M6XSJ2"/>
<dbReference type="PANTHER" id="PTHR47281">
    <property type="entry name" value="OS09G0557700 PROTEIN"/>
    <property type="match status" value="1"/>
</dbReference>
<dbReference type="SMART" id="SM00665">
    <property type="entry name" value="B561"/>
    <property type="match status" value="1"/>
</dbReference>
<dbReference type="PANTHER" id="PTHR47281:SF1">
    <property type="entry name" value="OS09G0557700 PROTEIN"/>
    <property type="match status" value="1"/>
</dbReference>
<proteinExistence type="predicted"/>
<evidence type="ECO:0000256" key="6">
    <source>
        <dbReference type="ARBA" id="ARBA00023136"/>
    </source>
</evidence>
<sequence length="237" mass="26636">MADPTLLDWLLTPIDAGRPHDLGWHLKYHGRVMVVAWGFLVPAGIIAARFFKVLPRQRFPEEVNNLVWWRSHVAAQVGALLLMTLGLWLVLMRPETTRSLTAAIWVHHAFGWGVLWLGVMQLVSAGLRGTMGGPTDRRHGLRGDHYDMTPRRLAFEVLHKTAGYTALGLSILAVLTGMWQANAPMWMWIVLPGWWAVLAVLFILFQRRGMVIDTYVAIWGPDAMHPGNARRGRGPDG</sequence>
<feature type="domain" description="Cytochrome b561" evidence="8">
    <location>
        <begin position="1"/>
        <end position="217"/>
    </location>
</feature>
<keyword evidence="6 7" id="KW-0472">Membrane</keyword>
<feature type="transmembrane region" description="Helical" evidence="7">
    <location>
        <begin position="72"/>
        <end position="91"/>
    </location>
</feature>
<evidence type="ECO:0000256" key="3">
    <source>
        <dbReference type="ARBA" id="ARBA00022692"/>
    </source>
</evidence>
<dbReference type="OrthoDB" id="8687683at2"/>
<evidence type="ECO:0000256" key="4">
    <source>
        <dbReference type="ARBA" id="ARBA00022982"/>
    </source>
</evidence>
<feature type="transmembrane region" description="Helical" evidence="7">
    <location>
        <begin position="32"/>
        <end position="51"/>
    </location>
</feature>
<dbReference type="Gene3D" id="1.20.120.1770">
    <property type="match status" value="1"/>
</dbReference>
<dbReference type="GO" id="GO:0016020">
    <property type="term" value="C:membrane"/>
    <property type="evidence" value="ECO:0007669"/>
    <property type="project" value="UniProtKB-SubCell"/>
</dbReference>
<keyword evidence="2" id="KW-0813">Transport</keyword>
<evidence type="ECO:0000259" key="8">
    <source>
        <dbReference type="PROSITE" id="PS50939"/>
    </source>
</evidence>
<evidence type="ECO:0000256" key="2">
    <source>
        <dbReference type="ARBA" id="ARBA00022448"/>
    </source>
</evidence>